<gene>
    <name evidence="1" type="ORF">HPB50_015938</name>
</gene>
<sequence>MLSLADGRLPVVDCRRRLSHHGSGGPSAPLECVEACHRGEAIREVVLSSNSSVICDACQHLIIECAREWPEDLPELVRLIEGVLPCLQNEVEAATKCTNTGHSRQECSWPCVDTKERYCRSEGDDDVEPAKP</sequence>
<proteinExistence type="predicted"/>
<keyword evidence="2" id="KW-1185">Reference proteome</keyword>
<dbReference type="Proteomes" id="UP000821845">
    <property type="component" value="Chromosome 9"/>
</dbReference>
<organism evidence="1 2">
    <name type="scientific">Hyalomma asiaticum</name>
    <name type="common">Tick</name>
    <dbReference type="NCBI Taxonomy" id="266040"/>
    <lineage>
        <taxon>Eukaryota</taxon>
        <taxon>Metazoa</taxon>
        <taxon>Ecdysozoa</taxon>
        <taxon>Arthropoda</taxon>
        <taxon>Chelicerata</taxon>
        <taxon>Arachnida</taxon>
        <taxon>Acari</taxon>
        <taxon>Parasitiformes</taxon>
        <taxon>Ixodida</taxon>
        <taxon>Ixodoidea</taxon>
        <taxon>Ixodidae</taxon>
        <taxon>Hyalomminae</taxon>
        <taxon>Hyalomma</taxon>
    </lineage>
</organism>
<dbReference type="EMBL" id="CM023489">
    <property type="protein sequence ID" value="KAH6922565.1"/>
    <property type="molecule type" value="Genomic_DNA"/>
</dbReference>
<reference evidence="1" key="1">
    <citation type="submission" date="2020-05" db="EMBL/GenBank/DDBJ databases">
        <title>Large-scale comparative analyses of tick genomes elucidate their genetic diversity and vector capacities.</title>
        <authorList>
            <person name="Jia N."/>
            <person name="Wang J."/>
            <person name="Shi W."/>
            <person name="Du L."/>
            <person name="Sun Y."/>
            <person name="Zhan W."/>
            <person name="Jiang J."/>
            <person name="Wang Q."/>
            <person name="Zhang B."/>
            <person name="Ji P."/>
            <person name="Sakyi L.B."/>
            <person name="Cui X."/>
            <person name="Yuan T."/>
            <person name="Jiang B."/>
            <person name="Yang W."/>
            <person name="Lam T.T.-Y."/>
            <person name="Chang Q."/>
            <person name="Ding S."/>
            <person name="Wang X."/>
            <person name="Zhu J."/>
            <person name="Ruan X."/>
            <person name="Zhao L."/>
            <person name="Wei J."/>
            <person name="Que T."/>
            <person name="Du C."/>
            <person name="Cheng J."/>
            <person name="Dai P."/>
            <person name="Han X."/>
            <person name="Huang E."/>
            <person name="Gao Y."/>
            <person name="Liu J."/>
            <person name="Shao H."/>
            <person name="Ye R."/>
            <person name="Li L."/>
            <person name="Wei W."/>
            <person name="Wang X."/>
            <person name="Wang C."/>
            <person name="Yang T."/>
            <person name="Huo Q."/>
            <person name="Li W."/>
            <person name="Guo W."/>
            <person name="Chen H."/>
            <person name="Zhou L."/>
            <person name="Ni X."/>
            <person name="Tian J."/>
            <person name="Zhou Y."/>
            <person name="Sheng Y."/>
            <person name="Liu T."/>
            <person name="Pan Y."/>
            <person name="Xia L."/>
            <person name="Li J."/>
            <person name="Zhao F."/>
            <person name="Cao W."/>
        </authorList>
    </citation>
    <scope>NUCLEOTIDE SEQUENCE</scope>
    <source>
        <strain evidence="1">Hyas-2018</strain>
    </source>
</reference>
<accession>A0ACB7RK69</accession>
<evidence type="ECO:0000313" key="2">
    <source>
        <dbReference type="Proteomes" id="UP000821845"/>
    </source>
</evidence>
<evidence type="ECO:0000313" key="1">
    <source>
        <dbReference type="EMBL" id="KAH6922565.1"/>
    </source>
</evidence>
<protein>
    <submittedName>
        <fullName evidence="1">Uncharacterized protein</fullName>
    </submittedName>
</protein>
<comment type="caution">
    <text evidence="1">The sequence shown here is derived from an EMBL/GenBank/DDBJ whole genome shotgun (WGS) entry which is preliminary data.</text>
</comment>
<name>A0ACB7RK69_HYAAI</name>